<dbReference type="InterPro" id="IPR016193">
    <property type="entry name" value="Cytidine_deaminase-like"/>
</dbReference>
<dbReference type="EMBL" id="JANQDX010000004">
    <property type="protein sequence ID" value="KAL0925460.1"/>
    <property type="molecule type" value="Genomic_DNA"/>
</dbReference>
<keyword evidence="5" id="KW-0511">Multifunctional enzyme</keyword>
<evidence type="ECO:0000256" key="1">
    <source>
        <dbReference type="ARBA" id="ARBA00004910"/>
    </source>
</evidence>
<reference evidence="7 8" key="1">
    <citation type="journal article" date="2024" name="Plant Biotechnol. J.">
        <title>Dendrobium thyrsiflorum genome and its molecular insights into genes involved in important horticultural traits.</title>
        <authorList>
            <person name="Chen B."/>
            <person name="Wang J.Y."/>
            <person name="Zheng P.J."/>
            <person name="Li K.L."/>
            <person name="Liang Y.M."/>
            <person name="Chen X.F."/>
            <person name="Zhang C."/>
            <person name="Zhao X."/>
            <person name="He X."/>
            <person name="Zhang G.Q."/>
            <person name="Liu Z.J."/>
            <person name="Xu Q."/>
        </authorList>
    </citation>
    <scope>NUCLEOTIDE SEQUENCE [LARGE SCALE GENOMIC DNA]</scope>
    <source>
        <strain evidence="7">GZMU011</strain>
    </source>
</reference>
<comment type="pathway">
    <text evidence="1">Cofactor biosynthesis; riboflavin biosynthesis; 5-amino-6-(D-ribitylamino)uracil from GTP: step 3/4.</text>
</comment>
<dbReference type="Gene3D" id="1.10.357.40">
    <property type="entry name" value="YbiA-like"/>
    <property type="match status" value="1"/>
</dbReference>
<dbReference type="CDD" id="cd15457">
    <property type="entry name" value="NADAR"/>
    <property type="match status" value="1"/>
</dbReference>
<dbReference type="PANTHER" id="PTHR38011">
    <property type="entry name" value="DIHYDROFOLATE REDUCTASE FAMILY PROTEIN (AFU_ORTHOLOGUE AFUA_8G06820)"/>
    <property type="match status" value="1"/>
</dbReference>
<evidence type="ECO:0000256" key="4">
    <source>
        <dbReference type="ARBA" id="ARBA00023002"/>
    </source>
</evidence>
<dbReference type="Gene3D" id="3.40.140.10">
    <property type="entry name" value="Cytidine Deaminase, domain 2"/>
    <property type="match status" value="1"/>
</dbReference>
<dbReference type="InterPro" id="IPR002734">
    <property type="entry name" value="RibDG_C"/>
</dbReference>
<dbReference type="InterPro" id="IPR002125">
    <property type="entry name" value="CMP_dCMP_dom"/>
</dbReference>
<dbReference type="NCBIfam" id="TIGR00227">
    <property type="entry name" value="ribD_Cterm"/>
    <property type="match status" value="1"/>
</dbReference>
<dbReference type="SUPFAM" id="SSF53927">
    <property type="entry name" value="Cytidine deaminase-like"/>
    <property type="match status" value="1"/>
</dbReference>
<dbReference type="Pfam" id="PF08719">
    <property type="entry name" value="NADAR"/>
    <property type="match status" value="1"/>
</dbReference>
<evidence type="ECO:0000313" key="7">
    <source>
        <dbReference type="EMBL" id="KAL0925460.1"/>
    </source>
</evidence>
<dbReference type="InterPro" id="IPR012816">
    <property type="entry name" value="NADAR"/>
</dbReference>
<dbReference type="SUPFAM" id="SSF143990">
    <property type="entry name" value="YbiA-like"/>
    <property type="match status" value="1"/>
</dbReference>
<accession>A0ABD0VL29</accession>
<dbReference type="NCBIfam" id="TIGR00326">
    <property type="entry name" value="eubact_ribD"/>
    <property type="match status" value="1"/>
</dbReference>
<dbReference type="InterPro" id="IPR024072">
    <property type="entry name" value="DHFR-like_dom_sf"/>
</dbReference>
<proteinExistence type="predicted"/>
<name>A0ABD0VL29_DENTH</name>
<comment type="caution">
    <text evidence="7">The sequence shown here is derived from an EMBL/GenBank/DDBJ whole genome shotgun (WGS) entry which is preliminary data.</text>
</comment>
<dbReference type="InterPro" id="IPR011549">
    <property type="entry name" value="RibD_C"/>
</dbReference>
<dbReference type="PROSITE" id="PS51747">
    <property type="entry name" value="CYT_DCMP_DEAMINASES_2"/>
    <property type="match status" value="1"/>
</dbReference>
<sequence>MALLSSFIALPTSSPSRADTSSHRVRRICSTGGAAHDNALLLRAAEVADWSAGHTAPHPNFGCVIARNGEVVGEGFLYAQGTKCAELQAVEAANELGRGATAYINMEPGDCHGDQTPVSSLAQAGISRVVVGIRHPLGHLRGKAINSFRNEGIRVDVVGEELPSNKMEKALKSCILVNAPLLYRAAFHVPFSVLKYAMTLDGKIAARSGDASWVSSRLSRGRVFELRGRSDAIVVGGNTVRQDDPRLTARHGGGHVPARIVMSKSLNLPEEANLWNTHDAYTIIATQRGARKDIQEKLAKKGVEVVEFDMLNPRDVMEYCFSRGCLSILWECGGELAAPAISSGVIHKVYAFIAPKIIGGRGAPSPVGELGMIQMSQALDLIDVSIEKIGPDILVSGFLHPIPDLSPVIPSIHETAALDPTVSPYESKIIFFYKTWDPFGAFSNFSPHSIIMPDETGVPCMWPTVEHYYQAQKFLGVDNPLAKGLIEQIKCTRSPEEAARIGRKVQREQPELVHPDWETVKIDVMYRGLRCKFSMHPHLNSLLRSTVGFVLVEASPHDLFWGGGREGEGLNYLGRLLMKLRSESLKEATPDSIV</sequence>
<dbReference type="InterPro" id="IPR050765">
    <property type="entry name" value="Riboflavin_Biosynth_HTPR"/>
</dbReference>
<evidence type="ECO:0000256" key="3">
    <source>
        <dbReference type="ARBA" id="ARBA00022857"/>
    </source>
</evidence>
<evidence type="ECO:0000259" key="6">
    <source>
        <dbReference type="PROSITE" id="PS51747"/>
    </source>
</evidence>
<evidence type="ECO:0000256" key="2">
    <source>
        <dbReference type="ARBA" id="ARBA00013173"/>
    </source>
</evidence>
<dbReference type="NCBIfam" id="TIGR02464">
    <property type="entry name" value="ribofla_fusion"/>
    <property type="match status" value="1"/>
</dbReference>
<dbReference type="EC" id="1.1.1.193" evidence="2"/>
<gene>
    <name evidence="7" type="ORF">M5K25_003792</name>
</gene>
<dbReference type="InterPro" id="IPR037238">
    <property type="entry name" value="YbiA-like_sf"/>
</dbReference>
<dbReference type="Pfam" id="PF01872">
    <property type="entry name" value="RibD_C"/>
    <property type="match status" value="1"/>
</dbReference>
<evidence type="ECO:0000313" key="8">
    <source>
        <dbReference type="Proteomes" id="UP001552299"/>
    </source>
</evidence>
<dbReference type="Pfam" id="PF00383">
    <property type="entry name" value="dCMP_cyt_deam_1"/>
    <property type="match status" value="1"/>
</dbReference>
<protein>
    <recommendedName>
        <fullName evidence="2">5-amino-6-(5-phosphoribosylamino)uracil reductase</fullName>
        <ecNumber evidence="2">1.1.1.193</ecNumber>
    </recommendedName>
</protein>
<evidence type="ECO:0000256" key="5">
    <source>
        <dbReference type="ARBA" id="ARBA00023268"/>
    </source>
</evidence>
<keyword evidence="8" id="KW-1185">Reference proteome</keyword>
<organism evidence="7 8">
    <name type="scientific">Dendrobium thyrsiflorum</name>
    <name type="common">Pinecone-like raceme dendrobium</name>
    <name type="synonym">Orchid</name>
    <dbReference type="NCBI Taxonomy" id="117978"/>
    <lineage>
        <taxon>Eukaryota</taxon>
        <taxon>Viridiplantae</taxon>
        <taxon>Streptophyta</taxon>
        <taxon>Embryophyta</taxon>
        <taxon>Tracheophyta</taxon>
        <taxon>Spermatophyta</taxon>
        <taxon>Magnoliopsida</taxon>
        <taxon>Liliopsida</taxon>
        <taxon>Asparagales</taxon>
        <taxon>Orchidaceae</taxon>
        <taxon>Epidendroideae</taxon>
        <taxon>Malaxideae</taxon>
        <taxon>Dendrobiinae</taxon>
        <taxon>Dendrobium</taxon>
    </lineage>
</organism>
<dbReference type="Proteomes" id="UP001552299">
    <property type="component" value="Unassembled WGS sequence"/>
</dbReference>
<dbReference type="Gene3D" id="3.40.430.10">
    <property type="entry name" value="Dihydrofolate Reductase, subunit A"/>
    <property type="match status" value="1"/>
</dbReference>
<dbReference type="PANTHER" id="PTHR38011:SF7">
    <property type="entry name" value="2,5-DIAMINO-6-RIBOSYLAMINO-4(3H)-PYRIMIDINONE 5'-PHOSPHATE REDUCTASE"/>
    <property type="match status" value="1"/>
</dbReference>
<dbReference type="SUPFAM" id="SSF53597">
    <property type="entry name" value="Dihydrofolate reductase-like"/>
    <property type="match status" value="1"/>
</dbReference>
<feature type="domain" description="CMP/dCMP-type deaminase" evidence="6">
    <location>
        <begin position="35"/>
        <end position="156"/>
    </location>
</feature>
<keyword evidence="4" id="KW-0560">Oxidoreductase</keyword>
<dbReference type="InterPro" id="IPR004794">
    <property type="entry name" value="Eubact_RibD"/>
</dbReference>
<dbReference type="AlphaFoldDB" id="A0ABD0VL29"/>
<dbReference type="GO" id="GO:0008703">
    <property type="term" value="F:5-amino-6-(5-phosphoribosylamino)uracil reductase activity"/>
    <property type="evidence" value="ECO:0007669"/>
    <property type="project" value="UniProtKB-EC"/>
</dbReference>
<keyword evidence="3" id="KW-0521">NADP</keyword>